<dbReference type="InterPro" id="IPR006881">
    <property type="entry name" value="RepA_C"/>
</dbReference>
<organism evidence="1 2">
    <name type="scientific">Teichococcus aestuarii</name>
    <dbReference type="NCBI Taxonomy" id="568898"/>
    <lineage>
        <taxon>Bacteria</taxon>
        <taxon>Pseudomonadati</taxon>
        <taxon>Pseudomonadota</taxon>
        <taxon>Alphaproteobacteria</taxon>
        <taxon>Acetobacterales</taxon>
        <taxon>Roseomonadaceae</taxon>
        <taxon>Roseomonas</taxon>
    </lineage>
</organism>
<dbReference type="EMBL" id="PDOA01000027">
    <property type="protein sequence ID" value="PWC26680.1"/>
    <property type="molecule type" value="Genomic_DNA"/>
</dbReference>
<reference evidence="2" key="1">
    <citation type="submission" date="2017-10" db="EMBL/GenBank/DDBJ databases">
        <authorList>
            <person name="Toshchakov S.V."/>
            <person name="Goeva M.A."/>
        </authorList>
    </citation>
    <scope>NUCLEOTIDE SEQUENCE [LARGE SCALE GENOMIC DNA]</scope>
    <source>
        <strain evidence="2">JR1/69-1-13</strain>
    </source>
</reference>
<dbReference type="Proteomes" id="UP000245048">
    <property type="component" value="Unassembled WGS sequence"/>
</dbReference>
<comment type="caution">
    <text evidence="1">The sequence shown here is derived from an EMBL/GenBank/DDBJ whole genome shotgun (WGS) entry which is preliminary data.</text>
</comment>
<dbReference type="AlphaFoldDB" id="A0A2U1UYF6"/>
<protein>
    <submittedName>
        <fullName evidence="1">Plasmid encoded RepA protein</fullName>
    </submittedName>
</protein>
<gene>
    <name evidence="1" type="ORF">CR165_22005</name>
</gene>
<sequence>MPMPHSTLSSSCAITIRPRRTPERLGGNRGKRGVGRMTDGLSLLQKRLMEAAADIRDGEPDDIAYQHSILCQTSLPAAKPPEGVLRWEKRQGRATLLVQAGEVLDPKTSRYSQLPLPYGPKARLLLMHLNGEAVRRQSPIIPVEDSMTAFFRRLMGKTQDGRQVRMLKAQLSALAAATFRMGIVNGDHALQVDTKVVGAFNLWFDKDQSQRVLWPSTLKLSLDYYESLTRHAVPLDERAISALRDSALALDVYCWLAQRLHRIPESKPQFVPWAALHEQFGLGYAQIRQFRAFFLRQLAEVKAVYPEARLETDGGGITLTHSQPPVRKLLVSVPRAIGDAPGPDLI</sequence>
<dbReference type="OrthoDB" id="932750at2"/>
<evidence type="ECO:0000313" key="1">
    <source>
        <dbReference type="EMBL" id="PWC26680.1"/>
    </source>
</evidence>
<name>A0A2U1UYF6_9PROT</name>
<keyword evidence="2" id="KW-1185">Reference proteome</keyword>
<proteinExistence type="predicted"/>
<dbReference type="Pfam" id="PF04796">
    <property type="entry name" value="RepA_C"/>
    <property type="match status" value="1"/>
</dbReference>
<accession>A0A2U1UYF6</accession>
<evidence type="ECO:0000313" key="2">
    <source>
        <dbReference type="Proteomes" id="UP000245048"/>
    </source>
</evidence>